<name>A0A9Q9CR39_9FIRM</name>
<dbReference type="InterPro" id="IPR038141">
    <property type="entry name" value="YutD-like_sf"/>
</dbReference>
<evidence type="ECO:0000313" key="4">
    <source>
        <dbReference type="Proteomes" id="UP001058072"/>
    </source>
</evidence>
<proteinExistence type="predicted"/>
<protein>
    <submittedName>
        <fullName evidence="2">YutD family protein</fullName>
    </submittedName>
</protein>
<organism evidence="2 4">
    <name type="scientific">Turicibacter bilis</name>
    <dbReference type="NCBI Taxonomy" id="2735723"/>
    <lineage>
        <taxon>Bacteria</taxon>
        <taxon>Bacillati</taxon>
        <taxon>Bacillota</taxon>
        <taxon>Erysipelotrichia</taxon>
        <taxon>Erysipelotrichales</taxon>
        <taxon>Turicibacteraceae</taxon>
        <taxon>Turicibacter</taxon>
    </lineage>
</organism>
<accession>A0A9Q9CR39</accession>
<dbReference type="InterPro" id="IPR009370">
    <property type="entry name" value="YutD-like"/>
</dbReference>
<reference evidence="2 3" key="1">
    <citation type="submission" date="2021-03" db="EMBL/GenBank/DDBJ databases">
        <title>Comparative Genomics and Metabolomics in the genus Turicibacter.</title>
        <authorList>
            <person name="Maki J."/>
            <person name="Looft T."/>
        </authorList>
    </citation>
    <scope>NUCLEOTIDE SEQUENCE</scope>
    <source>
        <strain evidence="2">ISU324</strain>
        <strain evidence="1 3">MMM721</strain>
    </source>
</reference>
<dbReference type="EMBL" id="CP071249">
    <property type="protein sequence ID" value="UUF06998.1"/>
    <property type="molecule type" value="Genomic_DNA"/>
</dbReference>
<dbReference type="Proteomes" id="UP001058016">
    <property type="component" value="Chromosome"/>
</dbReference>
<dbReference type="Pfam" id="PF06265">
    <property type="entry name" value="YutD-like"/>
    <property type="match status" value="1"/>
</dbReference>
<dbReference type="AlphaFoldDB" id="A0A9Q9CR39"/>
<dbReference type="EMBL" id="CP071250">
    <property type="protein sequence ID" value="UUF08228.1"/>
    <property type="molecule type" value="Genomic_DNA"/>
</dbReference>
<dbReference type="Proteomes" id="UP001058072">
    <property type="component" value="Chromosome"/>
</dbReference>
<evidence type="ECO:0000313" key="1">
    <source>
        <dbReference type="EMBL" id="UUF06998.1"/>
    </source>
</evidence>
<gene>
    <name evidence="1" type="ORF">J0J69_05740</name>
    <name evidence="2" type="ORF">J0J70_11715</name>
</gene>
<evidence type="ECO:0000313" key="3">
    <source>
        <dbReference type="Proteomes" id="UP001058016"/>
    </source>
</evidence>
<sequence>MMIVSRYRYQVVKTHLVEFDEELFYQKLTEILEKYDVIVGDFSGGQLRLKGFYYNERKNVPLDLKCVTIPEYIAEYCAYGCSYYVVEKIVPKQHSEEWTTSKK</sequence>
<dbReference type="Gene3D" id="3.50.4.20">
    <property type="match status" value="1"/>
</dbReference>
<evidence type="ECO:0000313" key="2">
    <source>
        <dbReference type="EMBL" id="UUF08228.1"/>
    </source>
</evidence>
<keyword evidence="3" id="KW-1185">Reference proteome</keyword>